<dbReference type="AlphaFoldDB" id="A0A246F8Q7"/>
<name>A0A246F8Q7_PSENT</name>
<evidence type="ECO:0000259" key="1">
    <source>
        <dbReference type="Pfam" id="PF00156"/>
    </source>
</evidence>
<dbReference type="EMBL" id="NJBA01000005">
    <property type="protein sequence ID" value="OWP50014.1"/>
    <property type="molecule type" value="Genomic_DNA"/>
</dbReference>
<comment type="caution">
    <text evidence="2">The sequence shown here is derived from an EMBL/GenBank/DDBJ whole genome shotgun (WGS) entry which is preliminary data.</text>
</comment>
<gene>
    <name evidence="2" type="ORF">CEG18_16375</name>
</gene>
<organism evidence="2 3">
    <name type="scientific">Pseudomonas nitroreducens</name>
    <dbReference type="NCBI Taxonomy" id="46680"/>
    <lineage>
        <taxon>Bacteria</taxon>
        <taxon>Pseudomonadati</taxon>
        <taxon>Pseudomonadota</taxon>
        <taxon>Gammaproteobacteria</taxon>
        <taxon>Pseudomonadales</taxon>
        <taxon>Pseudomonadaceae</taxon>
        <taxon>Pseudomonas</taxon>
    </lineage>
</organism>
<dbReference type="InterPro" id="IPR000836">
    <property type="entry name" value="PRTase_dom"/>
</dbReference>
<dbReference type="Proteomes" id="UP000198145">
    <property type="component" value="Unassembled WGS sequence"/>
</dbReference>
<dbReference type="SUPFAM" id="SSF53271">
    <property type="entry name" value="PRTase-like"/>
    <property type="match status" value="1"/>
</dbReference>
<dbReference type="RefSeq" id="WP_088418810.1">
    <property type="nucleotide sequence ID" value="NZ_NJBA01000005.1"/>
</dbReference>
<dbReference type="Gene3D" id="3.40.50.2020">
    <property type="match status" value="1"/>
</dbReference>
<dbReference type="Gene3D" id="3.30.1310.20">
    <property type="entry name" value="PRTase-like"/>
    <property type="match status" value="1"/>
</dbReference>
<evidence type="ECO:0000313" key="2">
    <source>
        <dbReference type="EMBL" id="OWP50014.1"/>
    </source>
</evidence>
<keyword evidence="2" id="KW-0328">Glycosyltransferase</keyword>
<dbReference type="GO" id="GO:0016757">
    <property type="term" value="F:glycosyltransferase activity"/>
    <property type="evidence" value="ECO:0007669"/>
    <property type="project" value="UniProtKB-KW"/>
</dbReference>
<accession>A0A246F8Q7</accession>
<protein>
    <submittedName>
        <fullName evidence="2">Phosphoribosyltransferase</fullName>
    </submittedName>
</protein>
<dbReference type="CDD" id="cd06223">
    <property type="entry name" value="PRTases_typeI"/>
    <property type="match status" value="1"/>
</dbReference>
<reference evidence="2 3" key="1">
    <citation type="submission" date="2017-06" db="EMBL/GenBank/DDBJ databases">
        <title>Draft genome of Pseudomonas nitroreducens DF05.</title>
        <authorList>
            <person name="Iyer R."/>
        </authorList>
    </citation>
    <scope>NUCLEOTIDE SEQUENCE [LARGE SCALE GENOMIC DNA]</scope>
    <source>
        <strain evidence="2 3">DF05</strain>
    </source>
</reference>
<dbReference type="InterPro" id="IPR029057">
    <property type="entry name" value="PRTase-like"/>
</dbReference>
<dbReference type="STRING" id="46680.GCA_000807755_01853"/>
<evidence type="ECO:0000313" key="3">
    <source>
        <dbReference type="Proteomes" id="UP000198145"/>
    </source>
</evidence>
<dbReference type="eggNOG" id="COG1926">
    <property type="taxonomic scope" value="Bacteria"/>
</dbReference>
<sequence length="213" mass="23731">MSSPRYTNRRHAGISLAMVLRDMPLVDPLILALPRGGVPVAKEIARILGAPMDVLLVRKIGAPGNEEFALGAIVDGPEPNWVVDEQMLARFDPPPEWFEQQVLEQLRELERRRLLYRGVKAPAQLENRDLILVDDGLATGSSMRAALQCLRAQHPHRVVLAVPVGPAATVQKLREEVDTLICLDTPSPFRAVGDHYRDFRQLSDQEVIDLLAK</sequence>
<dbReference type="Pfam" id="PF00156">
    <property type="entry name" value="Pribosyltran"/>
    <property type="match status" value="1"/>
</dbReference>
<proteinExistence type="predicted"/>
<keyword evidence="2" id="KW-0808">Transferase</keyword>
<feature type="domain" description="Phosphoribosyltransferase" evidence="1">
    <location>
        <begin position="27"/>
        <end position="183"/>
    </location>
</feature>